<dbReference type="InterPro" id="IPR036291">
    <property type="entry name" value="NAD(P)-bd_dom_sf"/>
</dbReference>
<sequence length="361" mass="39663">MIILKEHDVVSLLSNLTPIETHQLLWRFQGILKRYTQNQILPPKEQIIHQPERVSITTKTGNTTLFMPSSLTTTTGIKVVTVPTSGIIKGSINVFAPDGELKGVLNAGEITAFRTSLAVMIPFVRYSGSKSNIVVFGAGRQAEWHIRLALLLAAHDNAGDDTTTTIGDRIRHITVVNRNDPGRLGPIVDELRQRYKDVTFEFLFKTDDAYTSKLRDTVGAADVIFGCTPATEPHFPYEYLLTTRDHDGGVKARRFIGLIGSYKPHMQEVDSRTILSGDGGRIYVDTIHGCLVEAGELIMANVTKDQLVEVGQFQGQDEGPLPDKGNVIFKCVGLGIMDLFMADELLALASDKGLGLAINDF</sequence>
<dbReference type="RefSeq" id="XP_016226575.1">
    <property type="nucleotide sequence ID" value="XM_016367057.1"/>
</dbReference>
<dbReference type="EMBL" id="KN847521">
    <property type="protein sequence ID" value="KIV95001.1"/>
    <property type="molecule type" value="Genomic_DNA"/>
</dbReference>
<dbReference type="OrthoDB" id="41492at2759"/>
<protein>
    <recommendedName>
        <fullName evidence="3">Ornithine cyclodeaminase</fullName>
    </recommendedName>
</protein>
<dbReference type="GO" id="GO:0005737">
    <property type="term" value="C:cytoplasm"/>
    <property type="evidence" value="ECO:0007669"/>
    <property type="project" value="TreeGrafter"/>
</dbReference>
<keyword evidence="2" id="KW-1185">Reference proteome</keyword>
<dbReference type="HOGENOM" id="CLU_042088_0_1_1"/>
<dbReference type="Gene3D" id="3.30.1780.10">
    <property type="entry name" value="ornithine cyclodeaminase, domain 1"/>
    <property type="match status" value="1"/>
</dbReference>
<name>A0A0D1Y378_EXOME</name>
<dbReference type="SUPFAM" id="SSF51735">
    <property type="entry name" value="NAD(P)-binding Rossmann-fold domains"/>
    <property type="match status" value="1"/>
</dbReference>
<dbReference type="PANTHER" id="PTHR13812:SF23">
    <property type="entry name" value="PRNX PROTEIN"/>
    <property type="match status" value="1"/>
</dbReference>
<dbReference type="OMA" id="CVGMGLM"/>
<evidence type="ECO:0008006" key="3">
    <source>
        <dbReference type="Google" id="ProtNLM"/>
    </source>
</evidence>
<dbReference type="GeneID" id="27320555"/>
<dbReference type="AlphaFoldDB" id="A0A0D1Y378"/>
<dbReference type="InterPro" id="IPR023401">
    <property type="entry name" value="ODC_N"/>
</dbReference>
<dbReference type="Gene3D" id="3.40.50.720">
    <property type="entry name" value="NAD(P)-binding Rossmann-like Domain"/>
    <property type="match status" value="1"/>
</dbReference>
<evidence type="ECO:0000313" key="2">
    <source>
        <dbReference type="Proteomes" id="UP000054302"/>
    </source>
</evidence>
<dbReference type="Proteomes" id="UP000054302">
    <property type="component" value="Unassembled WGS sequence"/>
</dbReference>
<accession>A0A0D1Y378</accession>
<gene>
    <name evidence="1" type="ORF">PV10_02710</name>
</gene>
<dbReference type="STRING" id="212818.A0A0D1Y378"/>
<dbReference type="VEuPathDB" id="FungiDB:PV10_02710"/>
<evidence type="ECO:0000313" key="1">
    <source>
        <dbReference type="EMBL" id="KIV95001.1"/>
    </source>
</evidence>
<dbReference type="PANTHER" id="PTHR13812">
    <property type="entry name" value="KETIMINE REDUCTASE MU-CRYSTALLIN"/>
    <property type="match status" value="1"/>
</dbReference>
<dbReference type="InterPro" id="IPR003462">
    <property type="entry name" value="ODC_Mu_crystall"/>
</dbReference>
<proteinExistence type="predicted"/>
<organism evidence="1 2">
    <name type="scientific">Exophiala mesophila</name>
    <name type="common">Black yeast-like fungus</name>
    <dbReference type="NCBI Taxonomy" id="212818"/>
    <lineage>
        <taxon>Eukaryota</taxon>
        <taxon>Fungi</taxon>
        <taxon>Dikarya</taxon>
        <taxon>Ascomycota</taxon>
        <taxon>Pezizomycotina</taxon>
        <taxon>Eurotiomycetes</taxon>
        <taxon>Chaetothyriomycetidae</taxon>
        <taxon>Chaetothyriales</taxon>
        <taxon>Herpotrichiellaceae</taxon>
        <taxon>Exophiala</taxon>
    </lineage>
</organism>
<reference evidence="1 2" key="1">
    <citation type="submission" date="2015-01" db="EMBL/GenBank/DDBJ databases">
        <title>The Genome Sequence of Exophiala mesophila CBS40295.</title>
        <authorList>
            <consortium name="The Broad Institute Genomics Platform"/>
            <person name="Cuomo C."/>
            <person name="de Hoog S."/>
            <person name="Gorbushina A."/>
            <person name="Stielow B."/>
            <person name="Teixiera M."/>
            <person name="Abouelleil A."/>
            <person name="Chapman S.B."/>
            <person name="Priest M."/>
            <person name="Young S.K."/>
            <person name="Wortman J."/>
            <person name="Nusbaum C."/>
            <person name="Birren B."/>
        </authorList>
    </citation>
    <scope>NUCLEOTIDE SEQUENCE [LARGE SCALE GENOMIC DNA]</scope>
    <source>
        <strain evidence="1 2">CBS 40295</strain>
    </source>
</reference>